<keyword evidence="2" id="KW-1185">Reference proteome</keyword>
<name>A0A1B7JD41_9ENTR</name>
<sequence length="44" mass="4948">MTFTAKRLNMAPGMIAHVDVKTGKKMVMDNPFSPVKKEIMARLL</sequence>
<proteinExistence type="predicted"/>
<comment type="caution">
    <text evidence="1">The sequence shown here is derived from an EMBL/GenBank/DDBJ whole genome shotgun (WGS) entry which is preliminary data.</text>
</comment>
<gene>
    <name evidence="1" type="ORF">M989_04360</name>
</gene>
<dbReference type="Proteomes" id="UP000078386">
    <property type="component" value="Unassembled WGS sequence"/>
</dbReference>
<protein>
    <submittedName>
        <fullName evidence="1">Uncharacterized protein</fullName>
    </submittedName>
</protein>
<organism evidence="1 2">
    <name type="scientific">Kluyvera georgiana ATCC 51603</name>
    <dbReference type="NCBI Taxonomy" id="1354264"/>
    <lineage>
        <taxon>Bacteria</taxon>
        <taxon>Pseudomonadati</taxon>
        <taxon>Pseudomonadota</taxon>
        <taxon>Gammaproteobacteria</taxon>
        <taxon>Enterobacterales</taxon>
        <taxon>Enterobacteriaceae</taxon>
        <taxon>Kluyvera</taxon>
    </lineage>
</organism>
<dbReference type="EMBL" id="LXEU01000089">
    <property type="protein sequence ID" value="OAT45870.1"/>
    <property type="molecule type" value="Genomic_DNA"/>
</dbReference>
<evidence type="ECO:0000313" key="1">
    <source>
        <dbReference type="EMBL" id="OAT45870.1"/>
    </source>
</evidence>
<dbReference type="PATRIC" id="fig|1354264.4.peg.4516"/>
<accession>A0A1B7JD41</accession>
<dbReference type="AlphaFoldDB" id="A0A1B7JD41"/>
<evidence type="ECO:0000313" key="2">
    <source>
        <dbReference type="Proteomes" id="UP000078386"/>
    </source>
</evidence>
<reference evidence="1 2" key="1">
    <citation type="submission" date="2016-04" db="EMBL/GenBank/DDBJ databases">
        <title>ATOL: Assembling a taxonomically balanced genome-scale reconstruction of the evolutionary history of the Enterobacteriaceae.</title>
        <authorList>
            <person name="Plunkett G.III."/>
            <person name="Neeno-Eckwall E.C."/>
            <person name="Glasner J.D."/>
            <person name="Perna N.T."/>
        </authorList>
    </citation>
    <scope>NUCLEOTIDE SEQUENCE [LARGE SCALE GENOMIC DNA]</scope>
    <source>
        <strain evidence="1 2">ATCC 51603</strain>
    </source>
</reference>